<dbReference type="Gene3D" id="1.20.5.170">
    <property type="match status" value="1"/>
</dbReference>
<proteinExistence type="inferred from homology"/>
<keyword evidence="4" id="KW-1185">Reference proteome</keyword>
<organism evidence="3 4">
    <name type="scientific">Gadus morhua</name>
    <name type="common">Atlantic cod</name>
    <dbReference type="NCBI Taxonomy" id="8049"/>
    <lineage>
        <taxon>Eukaryota</taxon>
        <taxon>Metazoa</taxon>
        <taxon>Chordata</taxon>
        <taxon>Craniata</taxon>
        <taxon>Vertebrata</taxon>
        <taxon>Euteleostomi</taxon>
        <taxon>Actinopterygii</taxon>
        <taxon>Neopterygii</taxon>
        <taxon>Teleostei</taxon>
        <taxon>Neoteleostei</taxon>
        <taxon>Acanthomorphata</taxon>
        <taxon>Zeiogadaria</taxon>
        <taxon>Gadariae</taxon>
        <taxon>Gadiformes</taxon>
        <taxon>Gadoidei</taxon>
        <taxon>Gadidae</taxon>
        <taxon>Gadus</taxon>
    </lineage>
</organism>
<dbReference type="Pfam" id="PF06825">
    <property type="entry name" value="HSBP1"/>
    <property type="match status" value="1"/>
</dbReference>
<protein>
    <submittedName>
        <fullName evidence="3">Uncharacterized protein</fullName>
    </submittedName>
</protein>
<dbReference type="GeneTree" id="ENSGT00940000177109"/>
<accession>A0A8C5ALM9</accession>
<reference evidence="3" key="1">
    <citation type="submission" date="2025-08" db="UniProtKB">
        <authorList>
            <consortium name="Ensembl"/>
        </authorList>
    </citation>
    <scope>IDENTIFICATION</scope>
</reference>
<sequence length="97" mass="11016">MTETVSLFACTLHSLSTITNYVSHLLLGFSFCQMEQTMDRLQGKFQAISEQLESKHILLKNQMGTRIHGLERNVTDLMTQAGTDEQPDEQRLRQSTG</sequence>
<evidence type="ECO:0000256" key="2">
    <source>
        <dbReference type="SAM" id="MobiDB-lite"/>
    </source>
</evidence>
<name>A0A8C5ALM9_GADMO</name>
<dbReference type="AlphaFoldDB" id="A0A8C5ALM9"/>
<dbReference type="OMA" id="HPHIATN"/>
<evidence type="ECO:0000256" key="1">
    <source>
        <dbReference type="ARBA" id="ARBA00006349"/>
    </source>
</evidence>
<dbReference type="GO" id="GO:0003714">
    <property type="term" value="F:transcription corepressor activity"/>
    <property type="evidence" value="ECO:0007669"/>
    <property type="project" value="InterPro"/>
</dbReference>
<dbReference type="InterPro" id="IPR009643">
    <property type="entry name" value="HS1-bd"/>
</dbReference>
<reference evidence="3" key="2">
    <citation type="submission" date="2025-09" db="UniProtKB">
        <authorList>
            <consortium name="Ensembl"/>
        </authorList>
    </citation>
    <scope>IDENTIFICATION</scope>
</reference>
<dbReference type="Ensembl" id="ENSGMOT00000038128.1">
    <property type="protein sequence ID" value="ENSGMOP00000032462.1"/>
    <property type="gene ID" value="ENSGMOG00000031463.1"/>
</dbReference>
<evidence type="ECO:0000313" key="3">
    <source>
        <dbReference type="Ensembl" id="ENSGMOP00000032462.1"/>
    </source>
</evidence>
<evidence type="ECO:0000313" key="4">
    <source>
        <dbReference type="Proteomes" id="UP000694546"/>
    </source>
</evidence>
<feature type="region of interest" description="Disordered" evidence="2">
    <location>
        <begin position="78"/>
        <end position="97"/>
    </location>
</feature>
<feature type="compositionally biased region" description="Basic and acidic residues" evidence="2">
    <location>
        <begin position="88"/>
        <end position="97"/>
    </location>
</feature>
<comment type="similarity">
    <text evidence="1">Belongs to the HSBP1 family.</text>
</comment>
<dbReference type="Proteomes" id="UP000694546">
    <property type="component" value="Chromosome 22"/>
</dbReference>